<comment type="caution">
    <text evidence="1">The sequence shown here is derived from an EMBL/GenBank/DDBJ whole genome shotgun (WGS) entry which is preliminary data.</text>
</comment>
<dbReference type="EMBL" id="BPLR01009360">
    <property type="protein sequence ID" value="GIY31348.1"/>
    <property type="molecule type" value="Genomic_DNA"/>
</dbReference>
<name>A0AAV4SAN6_CAEEX</name>
<organism evidence="1 2">
    <name type="scientific">Caerostris extrusa</name>
    <name type="common">Bark spider</name>
    <name type="synonym">Caerostris bankana</name>
    <dbReference type="NCBI Taxonomy" id="172846"/>
    <lineage>
        <taxon>Eukaryota</taxon>
        <taxon>Metazoa</taxon>
        <taxon>Ecdysozoa</taxon>
        <taxon>Arthropoda</taxon>
        <taxon>Chelicerata</taxon>
        <taxon>Arachnida</taxon>
        <taxon>Araneae</taxon>
        <taxon>Araneomorphae</taxon>
        <taxon>Entelegynae</taxon>
        <taxon>Araneoidea</taxon>
        <taxon>Araneidae</taxon>
        <taxon>Caerostris</taxon>
    </lineage>
</organism>
<accession>A0AAV4SAN6</accession>
<protein>
    <submittedName>
        <fullName evidence="1">Uncharacterized protein</fullName>
    </submittedName>
</protein>
<proteinExistence type="predicted"/>
<reference evidence="1 2" key="1">
    <citation type="submission" date="2021-06" db="EMBL/GenBank/DDBJ databases">
        <title>Caerostris extrusa draft genome.</title>
        <authorList>
            <person name="Kono N."/>
            <person name="Arakawa K."/>
        </authorList>
    </citation>
    <scope>NUCLEOTIDE SEQUENCE [LARGE SCALE GENOMIC DNA]</scope>
</reference>
<sequence length="84" mass="9609">MEREMLKSILEGFGLSNISPETGAKPWISVCNQMRIVTRCRLRWVTNETSDYESPIPFKQPFVPFTYIHHAASQMHLMAGPIAD</sequence>
<dbReference type="Proteomes" id="UP001054945">
    <property type="component" value="Unassembled WGS sequence"/>
</dbReference>
<gene>
    <name evidence="1" type="ORF">CEXT_433011</name>
</gene>
<dbReference type="AlphaFoldDB" id="A0AAV4SAN6"/>
<evidence type="ECO:0000313" key="2">
    <source>
        <dbReference type="Proteomes" id="UP001054945"/>
    </source>
</evidence>
<keyword evidence="2" id="KW-1185">Reference proteome</keyword>
<evidence type="ECO:0000313" key="1">
    <source>
        <dbReference type="EMBL" id="GIY31348.1"/>
    </source>
</evidence>